<dbReference type="SUPFAM" id="SSF75138">
    <property type="entry name" value="HprK N-terminal domain-like"/>
    <property type="match status" value="1"/>
</dbReference>
<protein>
    <recommendedName>
        <fullName evidence="3">DRTGG domain-containing protein</fullName>
    </recommendedName>
</protein>
<accession>A0A7S4V391</accession>
<name>A0A7S4V391_9STRA</name>
<dbReference type="CDD" id="cd03109">
    <property type="entry name" value="DTBS"/>
    <property type="match status" value="1"/>
</dbReference>
<proteinExistence type="predicted"/>
<organism evidence="2">
    <name type="scientific">Ditylum brightwellii</name>
    <dbReference type="NCBI Taxonomy" id="49249"/>
    <lineage>
        <taxon>Eukaryota</taxon>
        <taxon>Sar</taxon>
        <taxon>Stramenopiles</taxon>
        <taxon>Ochrophyta</taxon>
        <taxon>Bacillariophyta</taxon>
        <taxon>Mediophyceae</taxon>
        <taxon>Lithodesmiophycidae</taxon>
        <taxon>Lithodesmiales</taxon>
        <taxon>Lithodesmiaceae</taxon>
        <taxon>Ditylum</taxon>
    </lineage>
</organism>
<dbReference type="Gene3D" id="3.40.50.300">
    <property type="entry name" value="P-loop containing nucleotide triphosphate hydrolases"/>
    <property type="match status" value="1"/>
</dbReference>
<evidence type="ECO:0000256" key="1">
    <source>
        <dbReference type="ARBA" id="ARBA00022962"/>
    </source>
</evidence>
<dbReference type="PANTHER" id="PTHR21343">
    <property type="entry name" value="DETHIOBIOTIN SYNTHETASE"/>
    <property type="match status" value="1"/>
</dbReference>
<dbReference type="InterPro" id="IPR027417">
    <property type="entry name" value="P-loop_NTPase"/>
</dbReference>
<dbReference type="Pfam" id="PF13500">
    <property type="entry name" value="AAA_26"/>
    <property type="match status" value="1"/>
</dbReference>
<dbReference type="AlphaFoldDB" id="A0A7S4V391"/>
<evidence type="ECO:0008006" key="3">
    <source>
        <dbReference type="Google" id="ProtNLM"/>
    </source>
</evidence>
<sequence length="328" mass="36936">MSPVIIPRGYTKKYIDGKITYESQMNDIDRAFRRVSSNSDVVLCEGTGHVAVGSIVNVNNAKVASAVGADMVLVANGGLGSAFDELELNRVLCQHYNVRIAGVVINKVRHDKYEQTKNYMTKALMQRWGVPLLGCVPDRPYLGCPALYDLEKVFNVDLMVGAKHRFRHYSVDDINLITTSLTRFLENLRSKPSRTLYICHITRDDIILGFMAEYQRRMKSNGAEPPLEAALIVCGRKDKYPVSKEILDMIMGLDGAPCMIVECSTHEAMSKIHSYTPKLNIDDKARVNTAVEHYEPYIDFDQLLKRTTSSNSSFNDPDGISYDELRRL</sequence>
<dbReference type="InterPro" id="IPR028979">
    <property type="entry name" value="Ser_kin/Pase_Hpr-like_N_sf"/>
</dbReference>
<dbReference type="PANTHER" id="PTHR21343:SF8">
    <property type="entry name" value="DRTGG DOMAIN-CONTAINING PROTEIN"/>
    <property type="match status" value="1"/>
</dbReference>
<evidence type="ECO:0000313" key="2">
    <source>
        <dbReference type="EMBL" id="CAE4604894.1"/>
    </source>
</evidence>
<keyword evidence="1" id="KW-0315">Glutamine amidotransferase</keyword>
<gene>
    <name evidence="2" type="ORF">DBRI00130_LOCUS13694</name>
</gene>
<reference evidence="2" key="1">
    <citation type="submission" date="2021-01" db="EMBL/GenBank/DDBJ databases">
        <authorList>
            <person name="Corre E."/>
            <person name="Pelletier E."/>
            <person name="Niang G."/>
            <person name="Scheremetjew M."/>
            <person name="Finn R."/>
            <person name="Kale V."/>
            <person name="Holt S."/>
            <person name="Cochrane G."/>
            <person name="Meng A."/>
            <person name="Brown T."/>
            <person name="Cohen L."/>
        </authorList>
    </citation>
    <scope>NUCLEOTIDE SEQUENCE</scope>
    <source>
        <strain evidence="2">GSO104</strain>
    </source>
</reference>
<dbReference type="EMBL" id="HBNS01017131">
    <property type="protein sequence ID" value="CAE4604894.1"/>
    <property type="molecule type" value="Transcribed_RNA"/>
</dbReference>
<dbReference type="Gene3D" id="3.40.1390.20">
    <property type="entry name" value="HprK N-terminal domain-like"/>
    <property type="match status" value="1"/>
</dbReference>
<dbReference type="SUPFAM" id="SSF52540">
    <property type="entry name" value="P-loop containing nucleoside triphosphate hydrolases"/>
    <property type="match status" value="1"/>
</dbReference>